<sequence>MEEQPKILEEKEKELQKEELKLVNEDEPKSVQIYQGDNRMCRDLPSKHRHTKKHPFHDNVKHFLKNIAIFYFFFVYYSFLLSFILIGNDQDVKECSVLFVVKKLIDTNAWEGLIIYEDGETNKSQRMIVHLPKGSNKTLSPNKY</sequence>
<reference evidence="2 3" key="1">
    <citation type="journal article" date="2013" name="Curr. Biol.">
        <title>The Genome of the Foraminiferan Reticulomyxa filosa.</title>
        <authorList>
            <person name="Glockner G."/>
            <person name="Hulsmann N."/>
            <person name="Schleicher M."/>
            <person name="Noegel A.A."/>
            <person name="Eichinger L."/>
            <person name="Gallinger C."/>
            <person name="Pawlowski J."/>
            <person name="Sierra R."/>
            <person name="Euteneuer U."/>
            <person name="Pillet L."/>
            <person name="Moustafa A."/>
            <person name="Platzer M."/>
            <person name="Groth M."/>
            <person name="Szafranski K."/>
            <person name="Schliwa M."/>
        </authorList>
    </citation>
    <scope>NUCLEOTIDE SEQUENCE [LARGE SCALE GENOMIC DNA]</scope>
</reference>
<evidence type="ECO:0000313" key="3">
    <source>
        <dbReference type="Proteomes" id="UP000023152"/>
    </source>
</evidence>
<name>X6NXU2_RETFI</name>
<keyword evidence="3" id="KW-1185">Reference proteome</keyword>
<feature type="transmembrane region" description="Helical" evidence="1">
    <location>
        <begin position="63"/>
        <end position="86"/>
    </location>
</feature>
<keyword evidence="1" id="KW-1133">Transmembrane helix</keyword>
<proteinExistence type="predicted"/>
<protein>
    <submittedName>
        <fullName evidence="2">Uncharacterized protein</fullName>
    </submittedName>
</protein>
<evidence type="ECO:0000313" key="2">
    <source>
        <dbReference type="EMBL" id="ETO31130.1"/>
    </source>
</evidence>
<gene>
    <name evidence="2" type="ORF">RFI_05988</name>
</gene>
<comment type="caution">
    <text evidence="2">The sequence shown here is derived from an EMBL/GenBank/DDBJ whole genome shotgun (WGS) entry which is preliminary data.</text>
</comment>
<organism evidence="2 3">
    <name type="scientific">Reticulomyxa filosa</name>
    <dbReference type="NCBI Taxonomy" id="46433"/>
    <lineage>
        <taxon>Eukaryota</taxon>
        <taxon>Sar</taxon>
        <taxon>Rhizaria</taxon>
        <taxon>Retaria</taxon>
        <taxon>Foraminifera</taxon>
        <taxon>Monothalamids</taxon>
        <taxon>Reticulomyxidae</taxon>
        <taxon>Reticulomyxa</taxon>
    </lineage>
</organism>
<keyword evidence="1" id="KW-0812">Transmembrane</keyword>
<evidence type="ECO:0000256" key="1">
    <source>
        <dbReference type="SAM" id="Phobius"/>
    </source>
</evidence>
<dbReference type="EMBL" id="ASPP01005115">
    <property type="protein sequence ID" value="ETO31130.1"/>
    <property type="molecule type" value="Genomic_DNA"/>
</dbReference>
<accession>X6NXU2</accession>
<dbReference type="Proteomes" id="UP000023152">
    <property type="component" value="Unassembled WGS sequence"/>
</dbReference>
<dbReference type="AlphaFoldDB" id="X6NXU2"/>
<keyword evidence="1" id="KW-0472">Membrane</keyword>